<dbReference type="InterPro" id="IPR007845">
    <property type="entry name" value="HemS/ChuX_dom"/>
</dbReference>
<dbReference type="CDD" id="cd16830">
    <property type="entry name" value="HemS-like_N"/>
    <property type="match status" value="1"/>
</dbReference>
<accession>A0ABY4DY35</accession>
<gene>
    <name evidence="2" type="ORF">LVJ82_12050</name>
</gene>
<dbReference type="Pfam" id="PF05171">
    <property type="entry name" value="HemS"/>
    <property type="match status" value="2"/>
</dbReference>
<evidence type="ECO:0000313" key="2">
    <source>
        <dbReference type="EMBL" id="UOO88217.1"/>
    </source>
</evidence>
<dbReference type="InterPro" id="IPR053733">
    <property type="entry name" value="Heme_Transport_Util_sf"/>
</dbReference>
<dbReference type="RefSeq" id="WP_058356353.1">
    <property type="nucleotide sequence ID" value="NZ_CABKVG010000009.1"/>
</dbReference>
<reference evidence="2 3" key="1">
    <citation type="journal article" date="2022" name="Res Sq">
        <title>Evolution of multicellular longitudinally dividing oral cavity symbionts (Neisseriaceae).</title>
        <authorList>
            <person name="Nyongesa S."/>
            <person name="Weber P."/>
            <person name="Bernet E."/>
            <person name="Pullido F."/>
            <person name="Nieckarz M."/>
            <person name="Delaby M."/>
            <person name="Nieves C."/>
            <person name="Viehboeck T."/>
            <person name="Krause N."/>
            <person name="Rivera-Millot A."/>
            <person name="Nakamura A."/>
            <person name="Vischer N."/>
            <person name="VanNieuwenhze M."/>
            <person name="Brun Y."/>
            <person name="Cava F."/>
            <person name="Bulgheresi S."/>
            <person name="Veyrier F."/>
        </authorList>
    </citation>
    <scope>NUCLEOTIDE SEQUENCE [LARGE SCALE GENOMIC DNA]</scope>
    <source>
        <strain evidence="2 3">SN4</strain>
    </source>
</reference>
<dbReference type="EMBL" id="CP091511">
    <property type="protein sequence ID" value="UOO88217.1"/>
    <property type="molecule type" value="Genomic_DNA"/>
</dbReference>
<dbReference type="SUPFAM" id="SSF144064">
    <property type="entry name" value="Heme iron utilization protein-like"/>
    <property type="match status" value="1"/>
</dbReference>
<evidence type="ECO:0000259" key="1">
    <source>
        <dbReference type="Pfam" id="PF05171"/>
    </source>
</evidence>
<dbReference type="Gene3D" id="3.40.1570.10">
    <property type="entry name" value="HemS/ChuS/ChuX like domains"/>
    <property type="match status" value="2"/>
</dbReference>
<keyword evidence="3" id="KW-1185">Reference proteome</keyword>
<proteinExistence type="predicted"/>
<name>A0ABY4DY35_9NEIS</name>
<feature type="domain" description="Haemin-degrading HemS/ChuX" evidence="1">
    <location>
        <begin position="29"/>
        <end position="154"/>
    </location>
</feature>
<feature type="domain" description="Haemin-degrading HemS/ChuX" evidence="1">
    <location>
        <begin position="205"/>
        <end position="338"/>
    </location>
</feature>
<protein>
    <submittedName>
        <fullName evidence="2">Hemin-degrading factor</fullName>
    </submittedName>
</protein>
<evidence type="ECO:0000313" key="3">
    <source>
        <dbReference type="Proteomes" id="UP000832011"/>
    </source>
</evidence>
<dbReference type="CDD" id="cd16831">
    <property type="entry name" value="HemS-like_C"/>
    <property type="match status" value="1"/>
</dbReference>
<dbReference type="Proteomes" id="UP000832011">
    <property type="component" value="Chromosome"/>
</dbReference>
<organism evidence="2 3">
    <name type="scientific">Vitreoscilla massiliensis</name>
    <dbReference type="NCBI Taxonomy" id="1689272"/>
    <lineage>
        <taxon>Bacteria</taxon>
        <taxon>Pseudomonadati</taxon>
        <taxon>Pseudomonadota</taxon>
        <taxon>Betaproteobacteria</taxon>
        <taxon>Neisseriales</taxon>
        <taxon>Neisseriaceae</taxon>
        <taxon>Vitreoscilla</taxon>
    </lineage>
</organism>
<sequence>MTTLWQQYQTLKAEQAYLFQYDAARELGVSEGALLASAPDSIYLGSDFVGIFNRLQALQQVQLVVRNQCAVHEKITRITPLKLNEKVGLAIDVGGFDVRLFPQKWQHVFAHDFVTHGKTMRSIQFYGAHGFALQKVYLHSSDDDALWQAIIDDFKQAQKPTFLPQVQPTAAPTIDLSPSDILAFQQRWRNMSNIHHFFGLLEEFKLSRQQAFASAPRGYAFQVDNTCVEKAYAAATASAVPLITFVGNHGIIQIQTGTVKNVSRQRGWLNIFDQKHNGFTLHLDDSKIASTWLLLRPTRDGIVSCLECLDAFGHTVLTVFGQRVEGEAELSSWREVLQAATGKTINDEVMA</sequence>